<evidence type="ECO:0000259" key="8">
    <source>
        <dbReference type="Pfam" id="PF02771"/>
    </source>
</evidence>
<sequence length="377" mass="39105">MTVSTGTESRGTETLPPSPAIGAEEREALVEAVRDLLRRRGDSTAVRAAMSAPGRIDSGLWQTLCTEIGVAALAIPERFGGAGASWVESAAVLEELGAALSPVPAFGSALATGTILIAADDDASSRLLPALAAGERTAALCWADERGWQTPGVRADAGLLSGTAHFVVDGESADLFLVLAAGPGTHVTLHEVAADAEGVSVSPMPVLDPTRALSSVRFDEVASSAIPAPDDLAPRLRALAWALLSAEQVGGAQRALDLTVDYTKSRKQFGRTIGSFQALKHRMADMYVSVETARSIARAAVAAIAAGDPDAAELALAAHVYCSEVCRRVAGEAIQLHGGIGITWEHDIQLYFKRAQGTSQMFGAPHTAVAELASSLH</sequence>
<proteinExistence type="inferred from homology"/>
<dbReference type="InterPro" id="IPR046373">
    <property type="entry name" value="Acyl-CoA_Oxase/DH_mid-dom_sf"/>
</dbReference>
<comment type="caution">
    <text evidence="9">The sequence shown here is derived from an EMBL/GenBank/DDBJ whole genome shotgun (WGS) entry which is preliminary data.</text>
</comment>
<dbReference type="PANTHER" id="PTHR43884">
    <property type="entry name" value="ACYL-COA DEHYDROGENASE"/>
    <property type="match status" value="1"/>
</dbReference>
<dbReference type="Gene3D" id="1.20.140.10">
    <property type="entry name" value="Butyryl-CoA Dehydrogenase, subunit A, domain 3"/>
    <property type="match status" value="1"/>
</dbReference>
<dbReference type="SUPFAM" id="SSF56645">
    <property type="entry name" value="Acyl-CoA dehydrogenase NM domain-like"/>
    <property type="match status" value="1"/>
</dbReference>
<dbReference type="InterPro" id="IPR013786">
    <property type="entry name" value="AcylCoA_DH/ox_N"/>
</dbReference>
<dbReference type="PANTHER" id="PTHR43884:SF20">
    <property type="entry name" value="ACYL-COA DEHYDROGENASE FADE28"/>
    <property type="match status" value="1"/>
</dbReference>
<keyword evidence="5" id="KW-0560">Oxidoreductase</keyword>
<dbReference type="Proteomes" id="UP000013569">
    <property type="component" value="Unassembled WGS sequence"/>
</dbReference>
<dbReference type="Pfam" id="PF00441">
    <property type="entry name" value="Acyl-CoA_dh_1"/>
    <property type="match status" value="1"/>
</dbReference>
<dbReference type="InterPro" id="IPR037069">
    <property type="entry name" value="AcylCoA_DH/ox_N_sf"/>
</dbReference>
<organism evidence="9 10">
    <name type="scientific">Gordonia terrae C-6</name>
    <dbReference type="NCBI Taxonomy" id="1316928"/>
    <lineage>
        <taxon>Bacteria</taxon>
        <taxon>Bacillati</taxon>
        <taxon>Actinomycetota</taxon>
        <taxon>Actinomycetes</taxon>
        <taxon>Mycobacteriales</taxon>
        <taxon>Gordoniaceae</taxon>
        <taxon>Gordonia</taxon>
    </lineage>
</organism>
<accession>R7YC95</accession>
<dbReference type="PATRIC" id="fig|1316928.3.peg.1681"/>
<dbReference type="RefSeq" id="WP_010842121.1">
    <property type="nucleotide sequence ID" value="NZ_AQPW01000006.1"/>
</dbReference>
<evidence type="ECO:0000256" key="5">
    <source>
        <dbReference type="ARBA" id="ARBA00023002"/>
    </source>
</evidence>
<feature type="domain" description="Acyl-CoA dehydrogenase/oxidase C-terminal" evidence="7">
    <location>
        <begin position="244"/>
        <end position="364"/>
    </location>
</feature>
<gene>
    <name evidence="9" type="ORF">GTC6_08391</name>
</gene>
<comment type="cofactor">
    <cofactor evidence="1">
        <name>FAD</name>
        <dbReference type="ChEBI" id="CHEBI:57692"/>
    </cofactor>
</comment>
<dbReference type="AlphaFoldDB" id="R7YC95"/>
<dbReference type="Gene3D" id="1.10.540.10">
    <property type="entry name" value="Acyl-CoA dehydrogenase/oxidase, N-terminal domain"/>
    <property type="match status" value="1"/>
</dbReference>
<dbReference type="GO" id="GO:0050660">
    <property type="term" value="F:flavin adenine dinucleotide binding"/>
    <property type="evidence" value="ECO:0007669"/>
    <property type="project" value="InterPro"/>
</dbReference>
<dbReference type="SUPFAM" id="SSF47203">
    <property type="entry name" value="Acyl-CoA dehydrogenase C-terminal domain-like"/>
    <property type="match status" value="1"/>
</dbReference>
<evidence type="ECO:0000256" key="1">
    <source>
        <dbReference type="ARBA" id="ARBA00001974"/>
    </source>
</evidence>
<evidence type="ECO:0000313" key="9">
    <source>
        <dbReference type="EMBL" id="EON33369.1"/>
    </source>
</evidence>
<feature type="region of interest" description="Disordered" evidence="6">
    <location>
        <begin position="1"/>
        <end position="23"/>
    </location>
</feature>
<keyword evidence="4" id="KW-0274">FAD</keyword>
<dbReference type="InterPro" id="IPR009100">
    <property type="entry name" value="AcylCoA_DH/oxidase_NM_dom_sf"/>
</dbReference>
<comment type="similarity">
    <text evidence="2">Belongs to the acyl-CoA dehydrogenase family.</text>
</comment>
<dbReference type="CDD" id="cd00567">
    <property type="entry name" value="ACAD"/>
    <property type="match status" value="1"/>
</dbReference>
<dbReference type="GO" id="GO:0003995">
    <property type="term" value="F:acyl-CoA dehydrogenase activity"/>
    <property type="evidence" value="ECO:0007669"/>
    <property type="project" value="TreeGrafter"/>
</dbReference>
<dbReference type="InterPro" id="IPR009075">
    <property type="entry name" value="AcylCo_DH/oxidase_C"/>
</dbReference>
<evidence type="ECO:0000313" key="10">
    <source>
        <dbReference type="Proteomes" id="UP000013569"/>
    </source>
</evidence>
<evidence type="ECO:0000256" key="6">
    <source>
        <dbReference type="SAM" id="MobiDB-lite"/>
    </source>
</evidence>
<evidence type="ECO:0000256" key="4">
    <source>
        <dbReference type="ARBA" id="ARBA00022827"/>
    </source>
</evidence>
<feature type="domain" description="Acyl-CoA dehydrogenase/oxidase N-terminal" evidence="8">
    <location>
        <begin position="24"/>
        <end position="135"/>
    </location>
</feature>
<reference evidence="9 10" key="1">
    <citation type="journal article" date="2013" name="Genome Announc.">
        <title>Draft Genome Sequence of a Benzothiophene-Desulfurizing Bacterium, Gordona terrae Strain C-6.</title>
        <authorList>
            <person name="Wang W."/>
            <person name="Ma T."/>
            <person name="Ren Y."/>
            <person name="Li G."/>
        </authorList>
    </citation>
    <scope>NUCLEOTIDE SEQUENCE [LARGE SCALE GENOMIC DNA]</scope>
    <source>
        <strain evidence="9 10">C-6</strain>
    </source>
</reference>
<dbReference type="InterPro" id="IPR036250">
    <property type="entry name" value="AcylCo_DH-like_C"/>
</dbReference>
<evidence type="ECO:0000256" key="3">
    <source>
        <dbReference type="ARBA" id="ARBA00022630"/>
    </source>
</evidence>
<dbReference type="Gene3D" id="2.40.110.10">
    <property type="entry name" value="Butyryl-CoA Dehydrogenase, subunit A, domain 2"/>
    <property type="match status" value="1"/>
</dbReference>
<dbReference type="EMBL" id="AQPW01000006">
    <property type="protein sequence ID" value="EON33369.1"/>
    <property type="molecule type" value="Genomic_DNA"/>
</dbReference>
<protein>
    <submittedName>
        <fullName evidence="9">Acyl-CoA dehydrogenase</fullName>
    </submittedName>
</protein>
<dbReference type="Pfam" id="PF02771">
    <property type="entry name" value="Acyl-CoA_dh_N"/>
    <property type="match status" value="1"/>
</dbReference>
<keyword evidence="3" id="KW-0285">Flavoprotein</keyword>
<name>R7YC95_9ACTN</name>
<evidence type="ECO:0000259" key="7">
    <source>
        <dbReference type="Pfam" id="PF00441"/>
    </source>
</evidence>
<dbReference type="OrthoDB" id="8677713at2"/>
<evidence type="ECO:0000256" key="2">
    <source>
        <dbReference type="ARBA" id="ARBA00009347"/>
    </source>
</evidence>